<dbReference type="Pfam" id="PF22384">
    <property type="entry name" value="PBP2_Ca3427_like"/>
    <property type="match status" value="1"/>
</dbReference>
<evidence type="ECO:0000256" key="2">
    <source>
        <dbReference type="ARBA" id="ARBA00010742"/>
    </source>
</evidence>
<dbReference type="PANTHER" id="PTHR30024:SF47">
    <property type="entry name" value="TAURINE-BINDING PERIPLASMIC PROTEIN"/>
    <property type="match status" value="1"/>
</dbReference>
<dbReference type="HOGENOM" id="CLU_061316_0_0_10"/>
<dbReference type="GO" id="GO:0042597">
    <property type="term" value="C:periplasmic space"/>
    <property type="evidence" value="ECO:0007669"/>
    <property type="project" value="UniProtKB-SubCell"/>
</dbReference>
<dbReference type="RefSeq" id="WP_013995720.1">
    <property type="nucleotide sequence ID" value="NC_015844.1"/>
</dbReference>
<dbReference type="PATRIC" id="fig|63186.3.peg.4315"/>
<dbReference type="STRING" id="63186.ZOBELLIA_4397"/>
<dbReference type="InterPro" id="IPR054364">
    <property type="entry name" value="Ca3427-like_PBP2"/>
</dbReference>
<organism evidence="5 6">
    <name type="scientific">Zobellia galactanivorans (strain DSM 12802 / CCUG 47099 / CIP 106680 / NCIMB 13871 / Dsij)</name>
    <dbReference type="NCBI Taxonomy" id="63186"/>
    <lineage>
        <taxon>Bacteria</taxon>
        <taxon>Pseudomonadati</taxon>
        <taxon>Bacteroidota</taxon>
        <taxon>Flavobacteriia</taxon>
        <taxon>Flavobacteriales</taxon>
        <taxon>Flavobacteriaceae</taxon>
        <taxon>Zobellia</taxon>
    </lineage>
</organism>
<protein>
    <recommendedName>
        <fullName evidence="4">Ca3427-like PBP 2 domain-containing protein</fullName>
    </recommendedName>
</protein>
<proteinExistence type="inferred from homology"/>
<dbReference type="Gene3D" id="3.40.190.10">
    <property type="entry name" value="Periplasmic binding protein-like II"/>
    <property type="match status" value="2"/>
</dbReference>
<sequence length="285" mass="32353">MKKVRIIGVPEHFNLPWHMAMEEGAFEERGIDLEWTDVPEGTGKMCQMLQNQETELAIILTEGLVKSITEGNPTKIVQEYISSPLQWGIHVGAKSPYKSIADLKDTKAAISRLGSGSHLMAFVNAKNEGWATDSLSFEIINNLDGAVTALTEGRADYFMWEHFTTKPIVDQGLFRRLGDCPTPWPCFVVAVTQKFIDEEAATLNHILEVINNYTLEFKEIPSIDRTLANRYGQQLEDIKEWLKITRWGQIQTNPQTIEKVVDTLFDLKLIDKKLKPDEILQTFSN</sequence>
<dbReference type="PANTHER" id="PTHR30024">
    <property type="entry name" value="ALIPHATIC SULFONATES-BINDING PROTEIN-RELATED"/>
    <property type="match status" value="1"/>
</dbReference>
<comment type="similarity">
    <text evidence="2">Belongs to the bacterial solute-binding protein SsuA/TauA family.</text>
</comment>
<dbReference type="AlphaFoldDB" id="G0L6N1"/>
<evidence type="ECO:0000256" key="1">
    <source>
        <dbReference type="ARBA" id="ARBA00004418"/>
    </source>
</evidence>
<evidence type="ECO:0000259" key="4">
    <source>
        <dbReference type="Pfam" id="PF22384"/>
    </source>
</evidence>
<evidence type="ECO:0000313" key="5">
    <source>
        <dbReference type="EMBL" id="CAZ98532.1"/>
    </source>
</evidence>
<accession>G0L6N1</accession>
<gene>
    <name evidence="5" type="ordered locus">zobellia_4397</name>
</gene>
<dbReference type="SUPFAM" id="SSF53850">
    <property type="entry name" value="Periplasmic binding protein-like II"/>
    <property type="match status" value="1"/>
</dbReference>
<keyword evidence="6" id="KW-1185">Reference proteome</keyword>
<evidence type="ECO:0000256" key="3">
    <source>
        <dbReference type="ARBA" id="ARBA00022729"/>
    </source>
</evidence>
<comment type="subcellular location">
    <subcellularLocation>
        <location evidence="1">Periplasm</location>
    </subcellularLocation>
</comment>
<dbReference type="OrthoDB" id="6191474at2"/>
<keyword evidence="3" id="KW-0732">Signal</keyword>
<evidence type="ECO:0000313" key="6">
    <source>
        <dbReference type="Proteomes" id="UP000008898"/>
    </source>
</evidence>
<reference evidence="5 6" key="2">
    <citation type="journal article" date="2012" name="Environ. Microbiol.">
        <title>Characterization of the first alginolytic operons in a marine bacterium: from their emergence in marine Flavobacteriia to their independent transfers to marine Proteobacteria and human gut Bacteroides.</title>
        <authorList>
            <person name="Thomas F."/>
            <person name="Barbeyron T."/>
            <person name="Tonon T."/>
            <person name="Genicot S."/>
            <person name="Czjzek M."/>
            <person name="Michel G."/>
        </authorList>
    </citation>
    <scope>NUCLEOTIDE SEQUENCE [LARGE SCALE GENOMIC DNA]</scope>
    <source>
        <strain evidence="6">DSM 12802 / CCUG 47099 / CIP 106680 / NCIMB 13871 / Dsij</strain>
    </source>
</reference>
<name>G0L6N1_ZOBGA</name>
<dbReference type="CDD" id="cd13637">
    <property type="entry name" value="PBP2_Ca3427_like"/>
    <property type="match status" value="1"/>
</dbReference>
<feature type="domain" description="Ca3427-like PBP 2" evidence="4">
    <location>
        <begin position="87"/>
        <end position="179"/>
    </location>
</feature>
<reference evidence="6" key="1">
    <citation type="submission" date="2009-07" db="EMBL/GenBank/DDBJ databases">
        <title>Complete genome sequence of Zobellia galactanivorans Dsij.</title>
        <authorList>
            <consortium name="Genoscope - CEA"/>
        </authorList>
    </citation>
    <scope>NUCLEOTIDE SEQUENCE [LARGE SCALE GENOMIC DNA]</scope>
    <source>
        <strain evidence="6">DSM 12802 / CCUG 47099 / CIP 106680 / NCIMB 13871 / Dsij</strain>
    </source>
</reference>
<dbReference type="EMBL" id="FP476056">
    <property type="protein sequence ID" value="CAZ98532.1"/>
    <property type="molecule type" value="Genomic_DNA"/>
</dbReference>
<dbReference type="Proteomes" id="UP000008898">
    <property type="component" value="Chromosome"/>
</dbReference>
<dbReference type="KEGG" id="zga:ZOBELLIA_4397"/>